<proteinExistence type="predicted"/>
<accession>A0A1G7SBH1</accession>
<evidence type="ECO:0000256" key="1">
    <source>
        <dbReference type="SAM" id="MobiDB-lite"/>
    </source>
</evidence>
<sequence>MLALLAAAGVSIVLVAGIAAVGLFRAVVTDSSSPTGTSTEVRATPEPATALDPETARDELSNRPMLSVDASAARPGPVSTLDPGPAIVLPAPTTLGPASVPSGFPATPEGALAQLAAINQVAFESGSLSGAREVIRAWALPGGPSTTSWSVVHAMATLFDSAGVSGGGSARLAIVLTPLMGLIKGTVGTDFVVPCVDFELDVTLDQTARGAVADCQRMVWSTDRWLIGPGAEPAQPPSVWPDTDLAISVGYRDLDRG</sequence>
<gene>
    <name evidence="2" type="ORF">SAMN05660324_1951</name>
</gene>
<evidence type="ECO:0000313" key="3">
    <source>
        <dbReference type="Proteomes" id="UP000198863"/>
    </source>
</evidence>
<feature type="region of interest" description="Disordered" evidence="1">
    <location>
        <begin position="30"/>
        <end position="62"/>
    </location>
</feature>
<dbReference type="AlphaFoldDB" id="A0A1G7SBH1"/>
<protein>
    <submittedName>
        <fullName evidence="2">Uncharacterized protein</fullName>
    </submittedName>
</protein>
<name>A0A1G7SBH1_9ACTN</name>
<organism evidence="2 3">
    <name type="scientific">Klenkia brasiliensis</name>
    <dbReference type="NCBI Taxonomy" id="333142"/>
    <lineage>
        <taxon>Bacteria</taxon>
        <taxon>Bacillati</taxon>
        <taxon>Actinomycetota</taxon>
        <taxon>Actinomycetes</taxon>
        <taxon>Geodermatophilales</taxon>
        <taxon>Geodermatophilaceae</taxon>
        <taxon>Klenkia</taxon>
    </lineage>
</organism>
<dbReference type="Proteomes" id="UP000198863">
    <property type="component" value="Unassembled WGS sequence"/>
</dbReference>
<keyword evidence="3" id="KW-1185">Reference proteome</keyword>
<feature type="compositionally biased region" description="Polar residues" evidence="1">
    <location>
        <begin position="30"/>
        <end position="41"/>
    </location>
</feature>
<dbReference type="EMBL" id="FNCF01000003">
    <property type="protein sequence ID" value="SDG20284.1"/>
    <property type="molecule type" value="Genomic_DNA"/>
</dbReference>
<evidence type="ECO:0000313" key="2">
    <source>
        <dbReference type="EMBL" id="SDG20284.1"/>
    </source>
</evidence>
<reference evidence="3" key="1">
    <citation type="submission" date="2016-10" db="EMBL/GenBank/DDBJ databases">
        <authorList>
            <person name="Varghese N."/>
            <person name="Submissions S."/>
        </authorList>
    </citation>
    <scope>NUCLEOTIDE SEQUENCE [LARGE SCALE GENOMIC DNA]</scope>
    <source>
        <strain evidence="3">DSM 44526</strain>
    </source>
</reference>